<gene>
    <name evidence="1" type="ORF">HMPREF1097_03996</name>
</gene>
<evidence type="ECO:0000313" key="2">
    <source>
        <dbReference type="Proteomes" id="UP000013041"/>
    </source>
</evidence>
<reference evidence="1 2" key="1">
    <citation type="submission" date="2013-01" db="EMBL/GenBank/DDBJ databases">
        <title>The Genome Sequence of Clostridium bolteae 90B8.</title>
        <authorList>
            <consortium name="The Broad Institute Genome Sequencing Platform"/>
            <person name="Earl A."/>
            <person name="Ward D."/>
            <person name="Feldgarden M."/>
            <person name="Gevers D."/>
            <person name="Courvalin P."/>
            <person name="Lambert T."/>
            <person name="Walker B."/>
            <person name="Young S.K."/>
            <person name="Zeng Q."/>
            <person name="Gargeya S."/>
            <person name="Fitzgerald M."/>
            <person name="Haas B."/>
            <person name="Abouelleil A."/>
            <person name="Alvarado L."/>
            <person name="Arachchi H.M."/>
            <person name="Berlin A.M."/>
            <person name="Chapman S.B."/>
            <person name="Dewar J."/>
            <person name="Goldberg J."/>
            <person name="Griggs A."/>
            <person name="Gujja S."/>
            <person name="Hansen M."/>
            <person name="Howarth C."/>
            <person name="Imamovic A."/>
            <person name="Larimer J."/>
            <person name="McCowan C."/>
            <person name="Murphy C."/>
            <person name="Neiman D."/>
            <person name="Pearson M."/>
            <person name="Priest M."/>
            <person name="Roberts A."/>
            <person name="Saif S."/>
            <person name="Shea T."/>
            <person name="Sisk P."/>
            <person name="Sykes S."/>
            <person name="Wortman J."/>
            <person name="Nusbaum C."/>
            <person name="Birren B."/>
        </authorList>
    </citation>
    <scope>NUCLEOTIDE SEQUENCE [LARGE SCALE GENOMIC DNA]</scope>
    <source>
        <strain evidence="1 2">90B8</strain>
    </source>
</reference>
<accession>R0APA2</accession>
<dbReference type="EMBL" id="AGYG01000028">
    <property type="protein sequence ID" value="ENZ34609.1"/>
    <property type="molecule type" value="Genomic_DNA"/>
</dbReference>
<comment type="caution">
    <text evidence="1">The sequence shown here is derived from an EMBL/GenBank/DDBJ whole genome shotgun (WGS) entry which is preliminary data.</text>
</comment>
<dbReference type="Proteomes" id="UP000013041">
    <property type="component" value="Unassembled WGS sequence"/>
</dbReference>
<sequence>MSSESLKESVIVGIVKKMKQMDMSTLIIVKAATDALEAKERLDREAKREEKEPRSA</sequence>
<evidence type="ECO:0000313" key="1">
    <source>
        <dbReference type="EMBL" id="ENZ34609.1"/>
    </source>
</evidence>
<dbReference type="PATRIC" id="fig|997897.5.peg.4204"/>
<dbReference type="RefSeq" id="WP_002573224.1">
    <property type="nucleotide sequence ID" value="NZ_KB851156.1"/>
</dbReference>
<proteinExistence type="predicted"/>
<organism evidence="1 2">
    <name type="scientific">Enterocloster bolteae 90B8</name>
    <dbReference type="NCBI Taxonomy" id="997897"/>
    <lineage>
        <taxon>Bacteria</taxon>
        <taxon>Bacillati</taxon>
        <taxon>Bacillota</taxon>
        <taxon>Clostridia</taxon>
        <taxon>Lachnospirales</taxon>
        <taxon>Lachnospiraceae</taxon>
        <taxon>Enterocloster</taxon>
    </lineage>
</organism>
<dbReference type="AlphaFoldDB" id="R0APA2"/>
<name>R0APA2_9FIRM</name>
<dbReference type="HOGENOM" id="CLU_3005994_0_0_9"/>
<protein>
    <submittedName>
        <fullName evidence="1">Uncharacterized protein</fullName>
    </submittedName>
</protein>